<organism evidence="6 12">
    <name type="scientific">Brachyspira aalborgi</name>
    <dbReference type="NCBI Taxonomy" id="29522"/>
    <lineage>
        <taxon>Bacteria</taxon>
        <taxon>Pseudomonadati</taxon>
        <taxon>Spirochaetota</taxon>
        <taxon>Spirochaetia</taxon>
        <taxon>Brachyspirales</taxon>
        <taxon>Brachyspiraceae</taxon>
        <taxon>Brachyspira</taxon>
    </lineage>
</organism>
<dbReference type="PROSITE" id="PS51658">
    <property type="entry name" value="BFN"/>
    <property type="match status" value="1"/>
</dbReference>
<reference evidence="6" key="2">
    <citation type="submission" date="2019-01" db="EMBL/GenBank/DDBJ databases">
        <authorList>
            <person name="Thorell K."/>
        </authorList>
    </citation>
    <scope>NUCLEOTIDE SEQUENCE</scope>
    <source>
        <strain evidence="4">513A</strain>
        <strain evidence="8">PC2022III</strain>
        <strain evidence="6">PC3714II</strain>
        <strain evidence="7">PC3939II</strain>
        <strain evidence="5">PC5099IV</strain>
    </source>
</reference>
<dbReference type="GO" id="GO:0016567">
    <property type="term" value="P:protein ubiquitination"/>
    <property type="evidence" value="ECO:0007669"/>
    <property type="project" value="TreeGrafter"/>
</dbReference>
<evidence type="ECO:0000313" key="6">
    <source>
        <dbReference type="EMBL" id="TXJ45598.1"/>
    </source>
</evidence>
<evidence type="ECO:0000313" key="9">
    <source>
        <dbReference type="Proteomes" id="UP000322188"/>
    </source>
</evidence>
<evidence type="ECO:0000313" key="12">
    <source>
        <dbReference type="Proteomes" id="UP000324574"/>
    </source>
</evidence>
<dbReference type="Gene3D" id="3.10.690.10">
    <property type="entry name" value="Bifunctional nuclease domain"/>
    <property type="match status" value="1"/>
</dbReference>
<keyword evidence="1" id="KW-0742">SOS response</keyword>
<sequence>MIEAKVHSLAITDKGFVVMLKPINSERVIPIFIDYLQAQSMATALFNYKMGRPLTHDLINSIFQKCNIRLVNIIIDNVHLDTYYSKLVIEHNGKNEFVDARPSDAIALALRFQVSIFVEEHVIEKAGMIIEDNGSKELEMKSGIPYNYQVFDKEANSENKRRDIKLNNENGVKTKEEIQKLLEQAVKEERYEDAAKYRDELNNLNNLEN</sequence>
<dbReference type="GO" id="GO:0030891">
    <property type="term" value="C:VCB complex"/>
    <property type="evidence" value="ECO:0007669"/>
    <property type="project" value="TreeGrafter"/>
</dbReference>
<comment type="caution">
    <text evidence="6">The sequence shown here is derived from an EMBL/GenBank/DDBJ whole genome shotgun (WGS) entry which is preliminary data.</text>
</comment>
<evidence type="ECO:0000313" key="7">
    <source>
        <dbReference type="EMBL" id="TXJ51682.1"/>
    </source>
</evidence>
<dbReference type="InterPro" id="IPR036104">
    <property type="entry name" value="BFN_sf"/>
</dbReference>
<evidence type="ECO:0000313" key="11">
    <source>
        <dbReference type="Proteomes" id="UP000322659"/>
    </source>
</evidence>
<proteinExistence type="predicted"/>
<evidence type="ECO:0000313" key="4">
    <source>
        <dbReference type="EMBL" id="TXJ19983.1"/>
    </source>
</evidence>
<dbReference type="GO" id="GO:0004518">
    <property type="term" value="F:nuclease activity"/>
    <property type="evidence" value="ECO:0007669"/>
    <property type="project" value="InterPro"/>
</dbReference>
<feature type="domain" description="UVR" evidence="2">
    <location>
        <begin position="172"/>
        <end position="207"/>
    </location>
</feature>
<dbReference type="RefSeq" id="WP_147526209.1">
    <property type="nucleotide sequence ID" value="NZ_CAUDFA010000017.1"/>
</dbReference>
<evidence type="ECO:0000313" key="5">
    <source>
        <dbReference type="EMBL" id="TXJ34409.1"/>
    </source>
</evidence>
<evidence type="ECO:0008006" key="14">
    <source>
        <dbReference type="Google" id="ProtNLM"/>
    </source>
</evidence>
<evidence type="ECO:0000259" key="2">
    <source>
        <dbReference type="PROSITE" id="PS50151"/>
    </source>
</evidence>
<evidence type="ECO:0000256" key="1">
    <source>
        <dbReference type="ARBA" id="ARBA00023236"/>
    </source>
</evidence>
<keyword evidence="11" id="KW-1185">Reference proteome</keyword>
<dbReference type="EMBL" id="SAYK01000002">
    <property type="protein sequence ID" value="TXJ61710.1"/>
    <property type="molecule type" value="Genomic_DNA"/>
</dbReference>
<dbReference type="Pfam" id="PF02577">
    <property type="entry name" value="BFN_dom"/>
    <property type="match status" value="1"/>
</dbReference>
<dbReference type="Proteomes" id="UP000324574">
    <property type="component" value="Unassembled WGS sequence"/>
</dbReference>
<dbReference type="EMBL" id="SAXZ01000001">
    <property type="protein sequence ID" value="TXJ34409.1"/>
    <property type="molecule type" value="Genomic_DNA"/>
</dbReference>
<dbReference type="SUPFAM" id="SSF103256">
    <property type="entry name" value="Hypothetical protein TM0160"/>
    <property type="match status" value="1"/>
</dbReference>
<dbReference type="InterPro" id="IPR003729">
    <property type="entry name" value="Bi_nuclease_dom"/>
</dbReference>
<keyword evidence="1" id="KW-0227">DNA damage</keyword>
<dbReference type="PROSITE" id="PS50151">
    <property type="entry name" value="UVR"/>
    <property type="match status" value="1"/>
</dbReference>
<protein>
    <recommendedName>
        <fullName evidence="14">Bifunctional nuclease family protein</fullName>
    </recommendedName>
</protein>
<dbReference type="PANTHER" id="PTHR15160:SF1">
    <property type="entry name" value="VON HIPPEL-LINDAU DISEASE TUMOR SUPPRESSOR"/>
    <property type="match status" value="1"/>
</dbReference>
<evidence type="ECO:0000313" key="8">
    <source>
        <dbReference type="EMBL" id="TXJ61710.1"/>
    </source>
</evidence>
<dbReference type="AlphaFoldDB" id="A0A5C8E8M2"/>
<dbReference type="EMBL" id="SAYE01000007">
    <property type="protein sequence ID" value="TXJ51682.1"/>
    <property type="molecule type" value="Genomic_DNA"/>
</dbReference>
<feature type="domain" description="BFN" evidence="3">
    <location>
        <begin position="1"/>
        <end position="130"/>
    </location>
</feature>
<name>A0A5C8E8M2_9SPIR</name>
<dbReference type="PANTHER" id="PTHR15160">
    <property type="entry name" value="VON HIPPEL-LINDAU PROTEIN"/>
    <property type="match status" value="1"/>
</dbReference>
<dbReference type="Pfam" id="PF02151">
    <property type="entry name" value="UVR"/>
    <property type="match status" value="1"/>
</dbReference>
<reference evidence="9 10" key="1">
    <citation type="journal article" date="1992" name="Lakartidningen">
        <title>[Penicillin V and not amoxicillin is the first choice preparation in acute otitis].</title>
        <authorList>
            <person name="Kamme C."/>
            <person name="Lundgren K."/>
            <person name="Prellner K."/>
        </authorList>
    </citation>
    <scope>NUCLEOTIDE SEQUENCE [LARGE SCALE GENOMIC DNA]</scope>
    <source>
        <strain evidence="4 13">513A</strain>
        <strain evidence="8 9">PC2022III</strain>
        <strain evidence="6 12">PC3714II</strain>
        <strain evidence="7 10">PC3939II</strain>
        <strain evidence="5 11">PC5099IV</strain>
    </source>
</reference>
<accession>A0A5C8E8M2</accession>
<dbReference type="Proteomes" id="UP000322659">
    <property type="component" value="Unassembled WGS sequence"/>
</dbReference>
<dbReference type="InterPro" id="IPR036876">
    <property type="entry name" value="UVR_dom_sf"/>
</dbReference>
<dbReference type="Proteomes" id="UP000324638">
    <property type="component" value="Unassembled WGS sequence"/>
</dbReference>
<dbReference type="Proteomes" id="UP000322307">
    <property type="component" value="Unassembled WGS sequence"/>
</dbReference>
<dbReference type="InterPro" id="IPR001943">
    <property type="entry name" value="UVR_dom"/>
</dbReference>
<dbReference type="EMBL" id="SAYG01000006">
    <property type="protein sequence ID" value="TXJ45598.1"/>
    <property type="molecule type" value="Genomic_DNA"/>
</dbReference>
<evidence type="ECO:0000259" key="3">
    <source>
        <dbReference type="PROSITE" id="PS51658"/>
    </source>
</evidence>
<dbReference type="Proteomes" id="UP000322188">
    <property type="component" value="Unassembled WGS sequence"/>
</dbReference>
<gene>
    <name evidence="6" type="ORF">EPJ70_04205</name>
    <name evidence="5" type="ORF">EPJ71_00660</name>
    <name evidence="8" type="ORF">EPJ74_00805</name>
    <name evidence="4" type="ORF">EPJ79_02140</name>
    <name evidence="7" type="ORF">EPJ84_02705</name>
</gene>
<evidence type="ECO:0000313" key="13">
    <source>
        <dbReference type="Proteomes" id="UP000324638"/>
    </source>
</evidence>
<evidence type="ECO:0000313" key="10">
    <source>
        <dbReference type="Proteomes" id="UP000322307"/>
    </source>
</evidence>
<dbReference type="GeneID" id="61065830"/>
<dbReference type="SUPFAM" id="SSF46600">
    <property type="entry name" value="C-terminal UvrC-binding domain of UvrB"/>
    <property type="match status" value="1"/>
</dbReference>
<dbReference type="GO" id="GO:0009432">
    <property type="term" value="P:SOS response"/>
    <property type="evidence" value="ECO:0007669"/>
    <property type="project" value="UniProtKB-KW"/>
</dbReference>
<dbReference type="EMBL" id="SAXU01000001">
    <property type="protein sequence ID" value="TXJ19983.1"/>
    <property type="molecule type" value="Genomic_DNA"/>
</dbReference>